<keyword evidence="2" id="KW-0812">Transmembrane</keyword>
<dbReference type="KEGG" id="mng:MNEG_11427"/>
<dbReference type="RefSeq" id="XP_013895555.1">
    <property type="nucleotide sequence ID" value="XM_014040101.1"/>
</dbReference>
<feature type="transmembrane region" description="Helical" evidence="2">
    <location>
        <begin position="960"/>
        <end position="986"/>
    </location>
</feature>
<gene>
    <name evidence="3" type="ORF">MNEG_11427</name>
</gene>
<organism evidence="3 4">
    <name type="scientific">Monoraphidium neglectum</name>
    <dbReference type="NCBI Taxonomy" id="145388"/>
    <lineage>
        <taxon>Eukaryota</taxon>
        <taxon>Viridiplantae</taxon>
        <taxon>Chlorophyta</taxon>
        <taxon>core chlorophytes</taxon>
        <taxon>Chlorophyceae</taxon>
        <taxon>CS clade</taxon>
        <taxon>Sphaeropleales</taxon>
        <taxon>Selenastraceae</taxon>
        <taxon>Monoraphidium</taxon>
    </lineage>
</organism>
<keyword evidence="2" id="KW-0472">Membrane</keyword>
<feature type="region of interest" description="Disordered" evidence="1">
    <location>
        <begin position="59"/>
        <end position="83"/>
    </location>
</feature>
<feature type="region of interest" description="Disordered" evidence="1">
    <location>
        <begin position="657"/>
        <end position="689"/>
    </location>
</feature>
<dbReference type="GeneID" id="25728688"/>
<protein>
    <submittedName>
        <fullName evidence="3">Uncharacterized protein</fullName>
    </submittedName>
</protein>
<feature type="non-terminal residue" evidence="3">
    <location>
        <position position="1243"/>
    </location>
</feature>
<dbReference type="EMBL" id="KK102957">
    <property type="protein sequence ID" value="KIY96535.1"/>
    <property type="molecule type" value="Genomic_DNA"/>
</dbReference>
<feature type="region of interest" description="Disordered" evidence="1">
    <location>
        <begin position="743"/>
        <end position="766"/>
    </location>
</feature>
<feature type="compositionally biased region" description="Basic and acidic residues" evidence="1">
    <location>
        <begin position="619"/>
        <end position="631"/>
    </location>
</feature>
<feature type="region of interest" description="Disordered" evidence="1">
    <location>
        <begin position="1033"/>
        <end position="1103"/>
    </location>
</feature>
<evidence type="ECO:0000313" key="4">
    <source>
        <dbReference type="Proteomes" id="UP000054498"/>
    </source>
</evidence>
<feature type="compositionally biased region" description="Low complexity" evidence="1">
    <location>
        <begin position="69"/>
        <end position="83"/>
    </location>
</feature>
<name>A0A0D2MPA1_9CHLO</name>
<keyword evidence="4" id="KW-1185">Reference proteome</keyword>
<evidence type="ECO:0000256" key="1">
    <source>
        <dbReference type="SAM" id="MobiDB-lite"/>
    </source>
</evidence>
<feature type="region of interest" description="Disordered" evidence="1">
    <location>
        <begin position="614"/>
        <end position="639"/>
    </location>
</feature>
<feature type="transmembrane region" description="Helical" evidence="2">
    <location>
        <begin position="992"/>
        <end position="1011"/>
    </location>
</feature>
<keyword evidence="2" id="KW-1133">Transmembrane helix</keyword>
<evidence type="ECO:0000313" key="3">
    <source>
        <dbReference type="EMBL" id="KIY96535.1"/>
    </source>
</evidence>
<feature type="transmembrane region" description="Helical" evidence="2">
    <location>
        <begin position="927"/>
        <end position="948"/>
    </location>
</feature>
<dbReference type="Proteomes" id="UP000054498">
    <property type="component" value="Unassembled WGS sequence"/>
</dbReference>
<reference evidence="3 4" key="1">
    <citation type="journal article" date="2013" name="BMC Genomics">
        <title>Reconstruction of the lipid metabolism for the microalga Monoraphidium neglectum from its genome sequence reveals characteristics suitable for biofuel production.</title>
        <authorList>
            <person name="Bogen C."/>
            <person name="Al-Dilaimi A."/>
            <person name="Albersmeier A."/>
            <person name="Wichmann J."/>
            <person name="Grundmann M."/>
            <person name="Rupp O."/>
            <person name="Lauersen K.J."/>
            <person name="Blifernez-Klassen O."/>
            <person name="Kalinowski J."/>
            <person name="Goesmann A."/>
            <person name="Mussgnug J.H."/>
            <person name="Kruse O."/>
        </authorList>
    </citation>
    <scope>NUCLEOTIDE SEQUENCE [LARGE SCALE GENOMIC DNA]</scope>
    <source>
        <strain evidence="3 4">SAG 48.87</strain>
    </source>
</reference>
<feature type="compositionally biased region" description="Low complexity" evidence="1">
    <location>
        <begin position="1069"/>
        <end position="1080"/>
    </location>
</feature>
<feature type="region of interest" description="Disordered" evidence="1">
    <location>
        <begin position="1"/>
        <end position="33"/>
    </location>
</feature>
<sequence length="1243" mass="122440">MHAAAALRLRRRHDRMPAGRGAPGAPAPTPAAAAHPFAVAAGEPAPARAGPQRAALVTTFMQPPPTPAPTAASAGDSPALSPCAAAPGAPGPCIDLAVLRDLLRDHKRASAAGAGAGGMGLEHAGRAAGGQGALYSSQMRHVSVSAKVHDHPPDFHAYASRLSSEVAASLSAALATQLRGCAGGAAAAARLPTVVRAVVAEGCVQLVAWAAGALAHLAMGPPVPLAGGDTAPAAADSGPQRLERGVVEEVVSGSELLRAAASATLQVGGTVATLRGGGGAAFSQLSGRCAGSGACDSADRGDLQLQYAWPCCLPVAAAPCCAAAAGAVLEVRLAPAGAAAAAGVRALRARALLVDGADVLLDARLVLDTARPVVRIELPPSLCLHQGSYELCILSDIPTQGGDTASTASPTPLLPPAGCVLASLPLLVLPAAAVRELCGLLDTMTQEEVAKRAAAAVSGTPVAQDPLGALAPPSRGNFLRRLGAALGLACSAPPQPAAEAAPSQARAAAWRGHWRPLLDDLGLLLSLPARGAAGTEEMGTEGAGELARVTAVLLKYLLQTSCFAAAAALLSAACAAGLPFSWRGDRLAHGEQMGPGPAELAGMMDELAYEMAQEGMGRQTERAQQEQHEEAAEGAPAAQEPGAASVEALLYAAPRPRNQASRRPSFGGGSGCGTAAPFAEEDGASGSAGGAGVVWRVLPPPCARHRGLGAEGAGDGEEGVGGAVAAVAREGAAAFCCSSGAGDAARHSAPPGPRLPASGAGGRSGSTEDSLIAAAAAAAAAPAQRTSGAGGWPAVMVFHREGGGAGGMLAPRVARQLALASFGRGFTPPALEGAFLLWSNALHADIDGVAVLVLAVLLLLTLAKGSAPDGASGVGGGATLLRLLRAAAPGAAGLHWAIAFAVAAAIAHAALLTSPHFVSWYIVHREAFCLSLGALCHCLLLAGAAAACERPLPEGARGMLKLVVVAFGAELFFLQLASLSAVALLLSPPGAWLQLAGMVAAACGAAAWVMFTNSLRSREWFLQQCVRPAAIMVPDSGGDGDNGREYNGVGYDGRGDDGAPGEDGSQMEPSPGQGAANGAAGDEGGRARAAQARGPRPRAPPPALFLPLGFRERSCVCVIKGPVTGPPAAAGALGAAAATTAAGLGGCGLPGCSLVRLELLVGAATSGGRGLWANPGIAALCAALRHVPPGVSGTPTGVDATGGAAGPAAAAVAAPPGYQEMQCIALVGGGYCGGDCAAAQLPP</sequence>
<evidence type="ECO:0000256" key="2">
    <source>
        <dbReference type="SAM" id="Phobius"/>
    </source>
</evidence>
<feature type="compositionally biased region" description="Low complexity" evidence="1">
    <location>
        <begin position="18"/>
        <end position="33"/>
    </location>
</feature>
<accession>A0A0D2MPA1</accession>
<dbReference type="OrthoDB" id="10691860at2759"/>
<dbReference type="AlphaFoldDB" id="A0A0D2MPA1"/>
<dbReference type="STRING" id="145388.A0A0D2MPA1"/>
<proteinExistence type="predicted"/>
<feature type="transmembrane region" description="Helical" evidence="2">
    <location>
        <begin position="883"/>
        <end position="907"/>
    </location>
</feature>